<evidence type="ECO:0000313" key="20">
    <source>
        <dbReference type="Proteomes" id="UP000069443"/>
    </source>
</evidence>
<evidence type="ECO:0000256" key="4">
    <source>
        <dbReference type="ARBA" id="ARBA00022617"/>
    </source>
</evidence>
<dbReference type="PANTHER" id="PTHR46696:SF1">
    <property type="entry name" value="CYTOCHROME P450 YJIB-RELATED"/>
    <property type="match status" value="1"/>
</dbReference>
<keyword evidence="5 18" id="KW-0479">Metal-binding</keyword>
<comment type="pathway">
    <text evidence="13">Steroid metabolism; cholesterol degradation.</text>
</comment>
<evidence type="ECO:0000256" key="15">
    <source>
        <dbReference type="ARBA" id="ARBA00079588"/>
    </source>
</evidence>
<evidence type="ECO:0000256" key="5">
    <source>
        <dbReference type="ARBA" id="ARBA00022723"/>
    </source>
</evidence>
<dbReference type="Pfam" id="PF00067">
    <property type="entry name" value="p450"/>
    <property type="match status" value="2"/>
</dbReference>
<dbReference type="GO" id="GO:0020037">
    <property type="term" value="F:heme binding"/>
    <property type="evidence" value="ECO:0007669"/>
    <property type="project" value="InterPro"/>
</dbReference>
<evidence type="ECO:0000256" key="8">
    <source>
        <dbReference type="ARBA" id="ARBA00023004"/>
    </source>
</evidence>
<dbReference type="CDD" id="cd20625">
    <property type="entry name" value="CYP164-like"/>
    <property type="match status" value="1"/>
</dbReference>
<keyword evidence="10" id="KW-0443">Lipid metabolism</keyword>
<sequence length="420" mass="45421">MAMRRTRSGAAPQVLLAQALAPANRTDPYPVYRQLREHGPLHLPEANLMVLSSYAHCDAVLRHPAAASDRNKSTIAQRQLAEGKQPRPFGLAGLVDQRRTPAFLFLDPPDHTRLRKLVVKAFAPRVISAMQAEITAVVDDLLDTAQANGEFDAVTGLAYPLAVAVICRLLGVPVEDEPQFGRASTLLGQTVDPFLAATGVPEGFHERIEAGKWLRSYFRELIARRRRAPGDDLISALVAVEESGDQLTEDEIISTCNLLLIAGHESTVSLIATAILVMLRNPAQWEALGTDPGRAARVVEETLRWDPPAQLLGRIAAEDIVLPDVTVPKGDTMIVLLAAAHRDPAVNARPDDFDPDRGTIRHLGFGHGTHFCLGAALVRMEASIALSAVTARFPGARLAGEPVYKPNVTLRGISSLPVLI</sequence>
<reference evidence="20" key="2">
    <citation type="submission" date="2016-02" db="EMBL/GenBank/DDBJ databases">
        <title>Draft genome sequence of five rapidly growing Mycobacterium species.</title>
        <authorList>
            <person name="Katahira K."/>
            <person name="Gotou Y."/>
            <person name="Iida K."/>
            <person name="Ogura Y."/>
            <person name="Hayashi T."/>
        </authorList>
    </citation>
    <scope>NUCLEOTIDE SEQUENCE [LARGE SCALE GENOMIC DNA]</scope>
    <source>
        <strain evidence="20">JCM15298</strain>
    </source>
</reference>
<proteinExistence type="inferred from homology"/>
<dbReference type="GO" id="GO:0004497">
    <property type="term" value="F:monooxygenase activity"/>
    <property type="evidence" value="ECO:0007669"/>
    <property type="project" value="UniProtKB-KW"/>
</dbReference>
<gene>
    <name evidence="19" type="primary">cyp123</name>
    <name evidence="19" type="ORF">RMCC_0356</name>
</gene>
<evidence type="ECO:0000256" key="3">
    <source>
        <dbReference type="ARBA" id="ARBA00022548"/>
    </source>
</evidence>
<dbReference type="FunFam" id="1.10.630.10:FF:000018">
    <property type="entry name" value="Cytochrome P450 monooxygenase"/>
    <property type="match status" value="1"/>
</dbReference>
<dbReference type="PROSITE" id="PS00086">
    <property type="entry name" value="CYTOCHROME_P450"/>
    <property type="match status" value="1"/>
</dbReference>
<keyword evidence="12" id="KW-0753">Steroid metabolism</keyword>
<evidence type="ECO:0000256" key="11">
    <source>
        <dbReference type="ARBA" id="ARBA00023166"/>
    </source>
</evidence>
<keyword evidence="4 18" id="KW-0349">Heme</keyword>
<evidence type="ECO:0000256" key="6">
    <source>
        <dbReference type="ARBA" id="ARBA00022963"/>
    </source>
</evidence>
<keyword evidence="6" id="KW-0442">Lipid degradation</keyword>
<dbReference type="SUPFAM" id="SSF48264">
    <property type="entry name" value="Cytochrome P450"/>
    <property type="match status" value="1"/>
</dbReference>
<evidence type="ECO:0000256" key="1">
    <source>
        <dbReference type="ARBA" id="ARBA00001971"/>
    </source>
</evidence>
<evidence type="ECO:0000256" key="2">
    <source>
        <dbReference type="ARBA" id="ARBA00010617"/>
    </source>
</evidence>
<protein>
    <recommendedName>
        <fullName evidence="14">Steroid C26-monooxygenase</fullName>
    </recommendedName>
    <alternativeName>
        <fullName evidence="15">Cholest-4-en-3-one C26-monooxygenase</fullName>
    </alternativeName>
    <alternativeName>
        <fullName evidence="17">Cholesterol C26-monooxygenase</fullName>
    </alternativeName>
    <alternativeName>
        <fullName evidence="16">Steroid C27-monooxygenase</fullName>
    </alternativeName>
</protein>
<evidence type="ECO:0000256" key="13">
    <source>
        <dbReference type="ARBA" id="ARBA00049645"/>
    </source>
</evidence>
<evidence type="ECO:0000256" key="18">
    <source>
        <dbReference type="RuleBase" id="RU000461"/>
    </source>
</evidence>
<dbReference type="PRINTS" id="PR00359">
    <property type="entry name" value="BP450"/>
</dbReference>
<dbReference type="PANTHER" id="PTHR46696">
    <property type="entry name" value="P450, PUTATIVE (EUROFUNG)-RELATED"/>
    <property type="match status" value="1"/>
</dbReference>
<dbReference type="AlphaFoldDB" id="A0A117I8L3"/>
<dbReference type="InterPro" id="IPR001128">
    <property type="entry name" value="Cyt_P450"/>
</dbReference>
<evidence type="ECO:0000313" key="19">
    <source>
        <dbReference type="EMBL" id="GAS93390.1"/>
    </source>
</evidence>
<comment type="caution">
    <text evidence="19">The sequence shown here is derived from an EMBL/GenBank/DDBJ whole genome shotgun (WGS) entry which is preliminary data.</text>
</comment>
<dbReference type="GO" id="GO:0016042">
    <property type="term" value="P:lipid catabolic process"/>
    <property type="evidence" value="ECO:0007669"/>
    <property type="project" value="UniProtKB-KW"/>
</dbReference>
<dbReference type="PRINTS" id="PR00385">
    <property type="entry name" value="P450"/>
</dbReference>
<evidence type="ECO:0000256" key="9">
    <source>
        <dbReference type="ARBA" id="ARBA00023033"/>
    </source>
</evidence>
<evidence type="ECO:0000256" key="10">
    <source>
        <dbReference type="ARBA" id="ARBA00023098"/>
    </source>
</evidence>
<evidence type="ECO:0000256" key="16">
    <source>
        <dbReference type="ARBA" id="ARBA00082981"/>
    </source>
</evidence>
<keyword evidence="8 18" id="KW-0408">Iron</keyword>
<dbReference type="Gene3D" id="1.10.630.10">
    <property type="entry name" value="Cytochrome P450"/>
    <property type="match status" value="1"/>
</dbReference>
<dbReference type="Proteomes" id="UP000069443">
    <property type="component" value="Unassembled WGS sequence"/>
</dbReference>
<organism evidence="19 20">
    <name type="scientific">Mycolicibacterium canariasense</name>
    <name type="common">Mycobacterium canariasense</name>
    <dbReference type="NCBI Taxonomy" id="228230"/>
    <lineage>
        <taxon>Bacteria</taxon>
        <taxon>Bacillati</taxon>
        <taxon>Actinomycetota</taxon>
        <taxon>Actinomycetes</taxon>
        <taxon>Mycobacteriales</taxon>
        <taxon>Mycobacteriaceae</taxon>
        <taxon>Mycolicibacterium</taxon>
    </lineage>
</organism>
<dbReference type="EMBL" id="BCSY01000010">
    <property type="protein sequence ID" value="GAS93390.1"/>
    <property type="molecule type" value="Genomic_DNA"/>
</dbReference>
<keyword evidence="3" id="KW-0153">Cholesterol metabolism</keyword>
<comment type="cofactor">
    <cofactor evidence="1">
        <name>heme</name>
        <dbReference type="ChEBI" id="CHEBI:30413"/>
    </cofactor>
</comment>
<accession>A0A117I8L3</accession>
<evidence type="ECO:0000256" key="14">
    <source>
        <dbReference type="ARBA" id="ARBA00070775"/>
    </source>
</evidence>
<evidence type="ECO:0000256" key="12">
    <source>
        <dbReference type="ARBA" id="ARBA00023221"/>
    </source>
</evidence>
<evidence type="ECO:0000256" key="17">
    <source>
        <dbReference type="ARBA" id="ARBA00083909"/>
    </source>
</evidence>
<dbReference type="STRING" id="228230.RMCC_0356"/>
<dbReference type="GO" id="GO:0005506">
    <property type="term" value="F:iron ion binding"/>
    <property type="evidence" value="ECO:0007669"/>
    <property type="project" value="InterPro"/>
</dbReference>
<keyword evidence="7 18" id="KW-0560">Oxidoreductase</keyword>
<keyword evidence="11" id="KW-1207">Sterol metabolism</keyword>
<keyword evidence="20" id="KW-1185">Reference proteome</keyword>
<evidence type="ECO:0000256" key="7">
    <source>
        <dbReference type="ARBA" id="ARBA00023002"/>
    </source>
</evidence>
<keyword evidence="9 18" id="KW-0503">Monooxygenase</keyword>
<reference evidence="20" key="1">
    <citation type="journal article" date="2016" name="Genome Announc.">
        <title>Draft Genome Sequences of Five Rapidly Growing Mycobacterium Species, M. thermoresistibile, M. fortuitum subsp. acetamidolyticum, M. canariasense, M. brisbanense, and M. novocastrense.</title>
        <authorList>
            <person name="Katahira K."/>
            <person name="Ogura Y."/>
            <person name="Gotoh Y."/>
            <person name="Hayashi T."/>
        </authorList>
    </citation>
    <scope>NUCLEOTIDE SEQUENCE [LARGE SCALE GENOMIC DNA]</scope>
    <source>
        <strain evidence="20">JCM15298</strain>
    </source>
</reference>
<dbReference type="GO" id="GO:0016705">
    <property type="term" value="F:oxidoreductase activity, acting on paired donors, with incorporation or reduction of molecular oxygen"/>
    <property type="evidence" value="ECO:0007669"/>
    <property type="project" value="InterPro"/>
</dbReference>
<comment type="similarity">
    <text evidence="2 18">Belongs to the cytochrome P450 family.</text>
</comment>
<dbReference type="InterPro" id="IPR036396">
    <property type="entry name" value="Cyt_P450_sf"/>
</dbReference>
<dbReference type="InterPro" id="IPR002397">
    <property type="entry name" value="Cyt_P450_B"/>
</dbReference>
<name>A0A117I8L3_MYCCR</name>
<dbReference type="InterPro" id="IPR017972">
    <property type="entry name" value="Cyt_P450_CS"/>
</dbReference>
<dbReference type="GO" id="GO:0008203">
    <property type="term" value="P:cholesterol metabolic process"/>
    <property type="evidence" value="ECO:0007669"/>
    <property type="project" value="UniProtKB-KW"/>
</dbReference>